<dbReference type="InterPro" id="IPR036020">
    <property type="entry name" value="WW_dom_sf"/>
</dbReference>
<evidence type="ECO:0000313" key="3">
    <source>
        <dbReference type="EMBL" id="EZF50476.1"/>
    </source>
</evidence>
<dbReference type="Proteomes" id="UP000023758">
    <property type="component" value="Unassembled WGS sequence"/>
</dbReference>
<accession>A0A022VWN8</accession>
<name>A0A022VWN8_TRIRU</name>
<reference evidence="3" key="1">
    <citation type="submission" date="2014-02" db="EMBL/GenBank/DDBJ databases">
        <title>The Genome Sequence of Trichophyton rubrum (morphotype fischeri) CBS 288.86.</title>
        <authorList>
            <consortium name="The Broad Institute Genomics Platform"/>
            <person name="Cuomo C.A."/>
            <person name="White T.C."/>
            <person name="Graser Y."/>
            <person name="Martinez-Rossi N."/>
            <person name="Heitman J."/>
            <person name="Young S.K."/>
            <person name="Zeng Q."/>
            <person name="Gargeya S."/>
            <person name="Abouelleil A."/>
            <person name="Alvarado L."/>
            <person name="Chapman S.B."/>
            <person name="Gainer-Dewar J."/>
            <person name="Goldberg J."/>
            <person name="Griggs A."/>
            <person name="Gujja S."/>
            <person name="Hansen M."/>
            <person name="Howarth C."/>
            <person name="Imamovic A."/>
            <person name="Larimer J."/>
            <person name="Martinez D."/>
            <person name="Murphy C."/>
            <person name="Pearson M.D."/>
            <person name="Persinoti G."/>
            <person name="Poon T."/>
            <person name="Priest M."/>
            <person name="Roberts A.D."/>
            <person name="Saif S."/>
            <person name="Shea T.D."/>
            <person name="Sykes S.N."/>
            <person name="Wortman J."/>
            <person name="Nusbaum C."/>
            <person name="Birren B."/>
        </authorList>
    </citation>
    <scope>NUCLEOTIDE SEQUENCE [LARGE SCALE GENOMIC DNA]</scope>
    <source>
        <strain evidence="3">CBS 288.86</strain>
    </source>
</reference>
<sequence>MSFLKKFEELKASFSDKPQQGGERGYGEPPYSQQPPYGQQPPPPQQQQYGQPPYGQPPYGQPPYGQQQQYGQVPYGQPPPPQQYAQQPPYGGQQQQYGPPPPPQGPPPPLPAGWVQHWDQVNQRAYHVEQATGRSQWEAPSMGPGGYENRGEGSSYYAGNPTGPAAASTGAAAGMAATPGAGGYGTSQYDSSHASYDKEKEKKKSSNTAAMMAAGAGGLAVGAIGAAVVAHEISALFSYLCPHSTSIVLTGST</sequence>
<proteinExistence type="predicted"/>
<feature type="compositionally biased region" description="Low complexity" evidence="1">
    <location>
        <begin position="62"/>
        <end position="75"/>
    </location>
</feature>
<feature type="compositionally biased region" description="Low complexity" evidence="1">
    <location>
        <begin position="83"/>
        <end position="97"/>
    </location>
</feature>
<dbReference type="Pfam" id="PF00397">
    <property type="entry name" value="WW"/>
    <property type="match status" value="1"/>
</dbReference>
<protein>
    <recommendedName>
        <fullName evidence="2">WW domain-containing protein</fullName>
    </recommendedName>
</protein>
<dbReference type="AlphaFoldDB" id="A0A022VWN8"/>
<dbReference type="CDD" id="cd00201">
    <property type="entry name" value="WW"/>
    <property type="match status" value="1"/>
</dbReference>
<feature type="domain" description="WW" evidence="2">
    <location>
        <begin position="108"/>
        <end position="142"/>
    </location>
</feature>
<organism evidence="3">
    <name type="scientific">Trichophyton rubrum CBS 288.86</name>
    <dbReference type="NCBI Taxonomy" id="1215330"/>
    <lineage>
        <taxon>Eukaryota</taxon>
        <taxon>Fungi</taxon>
        <taxon>Dikarya</taxon>
        <taxon>Ascomycota</taxon>
        <taxon>Pezizomycotina</taxon>
        <taxon>Eurotiomycetes</taxon>
        <taxon>Eurotiomycetidae</taxon>
        <taxon>Onygenales</taxon>
        <taxon>Arthrodermataceae</taxon>
        <taxon>Trichophyton</taxon>
    </lineage>
</organism>
<feature type="compositionally biased region" description="Basic and acidic residues" evidence="1">
    <location>
        <begin position="195"/>
        <end position="204"/>
    </location>
</feature>
<gene>
    <name evidence="3" type="ORF">H103_06172</name>
</gene>
<feature type="compositionally biased region" description="Low complexity" evidence="1">
    <location>
        <begin position="158"/>
        <end position="179"/>
    </location>
</feature>
<evidence type="ECO:0000256" key="1">
    <source>
        <dbReference type="SAM" id="MobiDB-lite"/>
    </source>
</evidence>
<dbReference type="SUPFAM" id="SSF51045">
    <property type="entry name" value="WW domain"/>
    <property type="match status" value="1"/>
</dbReference>
<feature type="compositionally biased region" description="Basic and acidic residues" evidence="1">
    <location>
        <begin position="1"/>
        <end position="11"/>
    </location>
</feature>
<dbReference type="EMBL" id="KK207886">
    <property type="protein sequence ID" value="EZF50476.1"/>
    <property type="molecule type" value="Genomic_DNA"/>
</dbReference>
<feature type="compositionally biased region" description="Pro residues" evidence="1">
    <location>
        <begin position="98"/>
        <end position="111"/>
    </location>
</feature>
<evidence type="ECO:0000259" key="2">
    <source>
        <dbReference type="PROSITE" id="PS50020"/>
    </source>
</evidence>
<dbReference type="SMART" id="SM00456">
    <property type="entry name" value="WW"/>
    <property type="match status" value="1"/>
</dbReference>
<dbReference type="InterPro" id="IPR001202">
    <property type="entry name" value="WW_dom"/>
</dbReference>
<dbReference type="PROSITE" id="PS50020">
    <property type="entry name" value="WW_DOMAIN_2"/>
    <property type="match status" value="1"/>
</dbReference>
<dbReference type="Gene3D" id="2.20.70.10">
    <property type="match status" value="1"/>
</dbReference>
<feature type="region of interest" description="Disordered" evidence="1">
    <location>
        <begin position="1"/>
        <end position="204"/>
    </location>
</feature>